<dbReference type="RefSeq" id="XP_035435429.2">
    <property type="nucleotide sequence ID" value="XM_035579536.2"/>
</dbReference>
<proteinExistence type="predicted"/>
<feature type="region of interest" description="Disordered" evidence="1">
    <location>
        <begin position="1219"/>
        <end position="1365"/>
    </location>
</feature>
<evidence type="ECO:0000313" key="3">
    <source>
        <dbReference type="RefSeq" id="XP_035435429.2"/>
    </source>
</evidence>
<dbReference type="GeneID" id="118266151"/>
<reference evidence="3" key="1">
    <citation type="submission" date="2025-08" db="UniProtKB">
        <authorList>
            <consortium name="RefSeq"/>
        </authorList>
    </citation>
    <scope>IDENTIFICATION</scope>
    <source>
        <tissue evidence="3">Whole larval tissue</tissue>
    </source>
</reference>
<evidence type="ECO:0000313" key="2">
    <source>
        <dbReference type="Proteomes" id="UP000829999"/>
    </source>
</evidence>
<dbReference type="OrthoDB" id="7455220at2759"/>
<dbReference type="Proteomes" id="UP000829999">
    <property type="component" value="Chromosome 25"/>
</dbReference>
<protein>
    <submittedName>
        <fullName evidence="3">Uncharacterized protein LOC118266151</fullName>
    </submittedName>
</protein>
<feature type="compositionally biased region" description="Basic and acidic residues" evidence="1">
    <location>
        <begin position="1352"/>
        <end position="1365"/>
    </location>
</feature>
<accession>A0A9R0CZW6</accession>
<organism evidence="2 3">
    <name type="scientific">Spodoptera frugiperda</name>
    <name type="common">Fall armyworm</name>
    <dbReference type="NCBI Taxonomy" id="7108"/>
    <lineage>
        <taxon>Eukaryota</taxon>
        <taxon>Metazoa</taxon>
        <taxon>Ecdysozoa</taxon>
        <taxon>Arthropoda</taxon>
        <taxon>Hexapoda</taxon>
        <taxon>Insecta</taxon>
        <taxon>Pterygota</taxon>
        <taxon>Neoptera</taxon>
        <taxon>Endopterygota</taxon>
        <taxon>Lepidoptera</taxon>
        <taxon>Glossata</taxon>
        <taxon>Ditrysia</taxon>
        <taxon>Noctuoidea</taxon>
        <taxon>Noctuidae</taxon>
        <taxon>Amphipyrinae</taxon>
        <taxon>Spodoptera</taxon>
    </lineage>
</organism>
<name>A0A9R0CZW6_SPOFR</name>
<sequence>MLGAHSTNLYDQKNKKIFSYEQEESGSEHFRDLSFTVNKKKYKQIKTNPSVIYRSSRSYKFKKQKIKRRFSNLLITNNCKYPDISGHAVKKQNRYKTSIFLSKYVVNMVFERPFHAAPGPINRPHQNTCNIYGCQEVGSDDTCCYTCDSDDIFEVMKDLYNCYKKTNCVNCKCLLCGNKPLQGRMRTKNERLSEKIAALLIPPKRKCDAKRKSIEPSKPGVPVQKTKRQSKIKLTVKAQSDLGLPVESTEKAKPPLSQITPPKEIIQKNESKTKLAEDLTPTQRKNLKHKEKLLGSLVKNGLPLPVGRTPSERKFIDTVRLHLGLPQENETSRELERKPPLEASTLTLFEGKPLMKCTKDQASDPIPENLVLIKKDQLNKMVNHSVSKHKLIMEKVKHRKSSGLLTPLKGKTLEQKEKILIDLVKAGLPLPEPKTASEKYLVDRIQNKIGMVPQRNMSSVSIALENMTPTEKEIILKRLKDVGLSLPEPTPTTETKSEDENIFKALEGLSKAEKYKIMKSLGEDGMVLPDGNTISEKSLIRNVKAELGIAPVKKRKVHNSVIIKARTEGLFAPITDKPQEEKERIIRGLAEAELPVPTGKTASEKDLIKRIKDDVRRLSDAKRYKTGDMEKLSKKYEEMKKPRTGVTQNYQAVIKAKTCERACGSNKKNINLKDHTKFKVAFSDVPVFYDRPAECITGGKRGYLVDNKGIHIIVSSAKGAPSISREYVNQIMQDRLACKAHRKNIDRVYSKYFKISKNIRCTENYSRNLCANRSKIQCLKSSKRSSDRRTKKCVGPKANMKRLQNIEQICRNVRNLKSKSTADSSVSILVLNSEASLSFDTSSSNSSDTSVTSDLSSDITAHSKHCSATPSYEELLNISTVDGATSEELIDQAVIIDDRKKKMSSRTINPQLEYAVFRLTEERNNFVTKFPSRRRQNIVTGNIVLFNRFSRKFDLSKLLDKILARKRFTDASSLFVVVPTSDEEEEPTKVIKSTSICSVDTPVVANSDTMTAISSVHGPQEVCGHGKKFYMQEVLSATRDTEKAVQKDSLRVLKYVNMDTRNKYCQFVTTDGTRGRYVASVQGMAVDTTLDRPCCCLPKISSTTYVIESATSKNCYVGNVSRQVTPLLLKDKRPKWCRFPKTGRKHSAPKPHPPILVPCITNHSRSATSHWRNHKYRPRSSSVSINESLNKYNYIPEPCECNTGFDLESYQTAKVTVDSNSNYSGNIGSAHRRSFINRGSIRNTIKTPSSSSSTSDERDRRPRSTKRKPSVTIKEDIKSGSKHSGSSKKSDKKKSAKNKSDTKKPAKKSSSTSNAKKKSNLKPTPASCLAKRKMREECSSSEESTSAESSEESAKSCESQDPRHTGDACFGTASLRELTMCPPPECVKLKKPVEKRKCGCIVVKGKKCACVEHYNYSGPRPGPTSWTWTRGMVTDFRGPAIINARKVCSYKRVLCDEKIEDCDCPKQECGSGNIRTVCPCGEHTNVISYPDKGPKPSTKTVGAVTELIGSDIFRLELRFCPVEPTINPKQKKKCKIDKGCVCRDLTEKGAVPDTPPCSVDCTRMPKPEPKKKCIHKMKNIDPCTALEQLPDKVKIRIIREDPRKNVRCQTEPAPLGLISKLLSIGKKSNTKRKVQCVGSNESVIVISSPTNSTVPCEAVSPSPCGKPKNVPCGKASTIGPPRGKASTIGPLCEKASTIGPPRGNANTIGPPCENANTIGPPSGNANTIGLPCGKASPIRLPCGKEAVAKDSECSICKHTKVIVRKNVKVCKCKPFCKCVTCTSKNPRKPKYHDADYTRPCAIPMQKKLCACEPFCRCLACTLLPTIECPEATKRRSVCECKKLGPQAKRPVSCKCIPNCDCGLIPKPQVSCECIRKRVSCRCHRCLCKKTSKSSKKSVTLLDPKDGGMCGCELSCALEPEPEPEPVPEPEPEPEPEPPQLVEYPLEIYPDGQVYEIVGPSCAWIQDTEALMKIRSELTLTSSGFKAFKTRKLPQKPPQQEFELDFALAIRYFAYMNPKRFRELMLQERYRIAMEEKQKLDYLEEMKEEREYMKLEAEKRRLSALKRKEDDAKYWAYIEGLVGEKVYKVIKYLRDTFGGEEEPIPEPYVEDTTPIDPTQVTYTDMGAEADLDPTYWYPEGFKLTIGNGGATPGNPNPSCR</sequence>
<feature type="region of interest" description="Disordered" evidence="1">
    <location>
        <begin position="209"/>
        <end position="232"/>
    </location>
</feature>
<evidence type="ECO:0000256" key="1">
    <source>
        <dbReference type="SAM" id="MobiDB-lite"/>
    </source>
</evidence>
<gene>
    <name evidence="3" type="primary">LOC118266151</name>
</gene>
<keyword evidence="2" id="KW-1185">Reference proteome</keyword>